<dbReference type="InterPro" id="IPR006680">
    <property type="entry name" value="Amidohydro-rel"/>
</dbReference>
<dbReference type="Gene3D" id="3.20.20.140">
    <property type="entry name" value="Metal-dependent hydrolases"/>
    <property type="match status" value="2"/>
</dbReference>
<dbReference type="AlphaFoldDB" id="A0A5B8YNT8"/>
<dbReference type="SUPFAM" id="SSF51556">
    <property type="entry name" value="Metallo-dependent hydrolases"/>
    <property type="match status" value="1"/>
</dbReference>
<organism evidence="4 5">
    <name type="scientific">Antarcticibacterium arcticum</name>
    <dbReference type="NCBI Taxonomy" id="2585771"/>
    <lineage>
        <taxon>Bacteria</taxon>
        <taxon>Pseudomonadati</taxon>
        <taxon>Bacteroidota</taxon>
        <taxon>Flavobacteriia</taxon>
        <taxon>Flavobacteriales</taxon>
        <taxon>Flavobacteriaceae</taxon>
        <taxon>Antarcticibacterium</taxon>
    </lineage>
</organism>
<dbReference type="SUPFAM" id="SSF82171">
    <property type="entry name" value="DPP6 N-terminal domain-like"/>
    <property type="match status" value="2"/>
</dbReference>
<dbReference type="EMBL" id="CP042476">
    <property type="protein sequence ID" value="QED37936.1"/>
    <property type="molecule type" value="Genomic_DNA"/>
</dbReference>
<dbReference type="Pfam" id="PF01979">
    <property type="entry name" value="Amidohydro_1"/>
    <property type="match status" value="1"/>
</dbReference>
<dbReference type="InterPro" id="IPR011659">
    <property type="entry name" value="WD40"/>
</dbReference>
<name>A0A5B8YNT8_9FLAO</name>
<dbReference type="InterPro" id="IPR011042">
    <property type="entry name" value="6-blade_b-propeller_TolB-like"/>
</dbReference>
<dbReference type="Gene3D" id="2.30.40.10">
    <property type="entry name" value="Urease, subunit C, domain 1"/>
    <property type="match status" value="2"/>
</dbReference>
<dbReference type="Pfam" id="PF26549">
    <property type="entry name" value="Tricorn_N"/>
    <property type="match status" value="1"/>
</dbReference>
<dbReference type="SUPFAM" id="SSF51338">
    <property type="entry name" value="Composite domain of metallo-dependent hydrolases"/>
    <property type="match status" value="1"/>
</dbReference>
<dbReference type="Gene3D" id="2.120.10.30">
    <property type="entry name" value="TolB, C-terminal domain"/>
    <property type="match status" value="3"/>
</dbReference>
<sequence>MLHRILMTLLLVMSSAVLFAQQETTKNDTLKKDEKKWDVNNPYTTDWKINKVALNTSEGTWMNLDVSPDGKTIVFDLLGDIYSMPVSGGKATALTSGMAYTVQPRFSPDGKRISFTSDAAGGDNIWVMDADGKNARQITKETFRLLNNAVWTADGNSVIARKHFTSGRSLGAGEMWQYHLAGSAGIQLTEKKNDQQDVNEPSTSRDGKYLYYSEDMYPGGNFQYNKDPNSQIYVIKRYDLTTGETLTITGGPGGAARPQVSPDGKKLAFVKRIRTKSVLYIHDLETGEEWPVFDALSKDQQEAWAIFGVYPGFNWMPDNRDIIIWAEGKVKRINTENIAVSEIPFTVENTIEIAETHRSQHQVFSDNFSSKVIRNAVTSPDGKTLVFNSVGHLWKKNLPNGKPQRLTKDDNFEFEPAFSPNGKEIIYVSWTDAGYGAIKKVSANGGNPSTLTTQKGIYRNPVFSNDGKLIVFTRESGNSDMGRTFSKEPGIYLMNANGENLRKITKEGDFPVFSKNNDRILYQTGGVFFGNLTKSLKSVDLNGKEERTHITSKYANRLVPSPDNQWIAFTNLHKAYVAPFVMTGKPIDLDDKSKTVPVTAITKDAGMNLHWSDNSQNIHWTLGDEYFTNRVSEKFTFLPNSPDTISPITETGIKVGLELKADVPKGQIAFTNARIITMNGDKVIENGTILIKENKIVALGAAGEVNVPNAAKVYDLQGKTIMPGIVDAHAHIGAFRYGLTPQKHWPSYANLAFGVTTAHDPSALSETVFGISELVKSGKMVGPRIFSTGIILYGAEGDFKADINSLEDARSALRRTKAFGAISVKSYNQPRREQRQQVMQAAKELGMNVVPEGGSTFFHNMNMIVDGHTGIEHNIPVAPVYKDIYTLWSNSTTGYTPTLIVNYGGINGEYYFYEKSNVWENEKLLNFTPRHIVDSRSRHRTMLPEEEYQQGPVLVSETAKALTDKGVKVNLGAHGQLQGLGAHWELWLLQMGGMTNMEALRAATLNGAEYLGLGKEIGSLEVGKLADLIVLNENPLEDIRNSESIIYTMVNGRLYESETMNEIGNEPKERGKFYWENTRNNEAFPWHESTGSFSTPGCTCH</sequence>
<dbReference type="OrthoDB" id="9815657at2"/>
<feature type="chain" id="PRO_5022974317" evidence="2">
    <location>
        <begin position="21"/>
        <end position="1101"/>
    </location>
</feature>
<keyword evidence="2" id="KW-0732">Signal</keyword>
<proteinExistence type="inferred from homology"/>
<dbReference type="PANTHER" id="PTHR36842">
    <property type="entry name" value="PROTEIN TOLB HOMOLOG"/>
    <property type="match status" value="1"/>
</dbReference>
<evidence type="ECO:0000313" key="4">
    <source>
        <dbReference type="EMBL" id="QED37936.1"/>
    </source>
</evidence>
<evidence type="ECO:0000256" key="1">
    <source>
        <dbReference type="ARBA" id="ARBA00009820"/>
    </source>
</evidence>
<dbReference type="KEGG" id="anp:FK178_09445"/>
<dbReference type="RefSeq" id="WP_146834045.1">
    <property type="nucleotide sequence ID" value="NZ_CP042476.1"/>
</dbReference>
<feature type="domain" description="Amidohydrolase-related" evidence="3">
    <location>
        <begin position="720"/>
        <end position="1054"/>
    </location>
</feature>
<protein>
    <submittedName>
        <fullName evidence="4">Amidohydrolase family protein</fullName>
    </submittedName>
</protein>
<comment type="similarity">
    <text evidence="1">Belongs to the TolB family.</text>
</comment>
<feature type="signal peptide" evidence="2">
    <location>
        <begin position="1"/>
        <end position="20"/>
    </location>
</feature>
<keyword evidence="5" id="KW-1185">Reference proteome</keyword>
<dbReference type="Proteomes" id="UP000321954">
    <property type="component" value="Chromosome"/>
</dbReference>
<dbReference type="InterPro" id="IPR032466">
    <property type="entry name" value="Metal_Hydrolase"/>
</dbReference>
<dbReference type="Pfam" id="PF07676">
    <property type="entry name" value="PD40"/>
    <property type="match status" value="3"/>
</dbReference>
<dbReference type="PANTHER" id="PTHR36842:SF1">
    <property type="entry name" value="PROTEIN TOLB"/>
    <property type="match status" value="1"/>
</dbReference>
<accession>A0A5B8YNT8</accession>
<evidence type="ECO:0000256" key="2">
    <source>
        <dbReference type="SAM" id="SignalP"/>
    </source>
</evidence>
<reference evidence="4 5" key="1">
    <citation type="submission" date="2019-08" db="EMBL/GenBank/DDBJ databases">
        <title>Antarcticibacterium arcticum sp. nov., a bacterium isolated from marine sediment of the Canadian Beaufort Sea.</title>
        <authorList>
            <person name="Lee Y.M."/>
            <person name="Baek K."/>
            <person name="Lee D.-H."/>
            <person name="Shin S.C."/>
            <person name="Jin Y.K."/>
            <person name="Park Y."/>
        </authorList>
    </citation>
    <scope>NUCLEOTIDE SEQUENCE [LARGE SCALE GENOMIC DNA]</scope>
    <source>
        <strain evidence="4 5">PAMC 28998</strain>
    </source>
</reference>
<gene>
    <name evidence="4" type="ORF">FK178_09445</name>
</gene>
<evidence type="ECO:0000259" key="3">
    <source>
        <dbReference type="Pfam" id="PF01979"/>
    </source>
</evidence>
<dbReference type="GO" id="GO:0016810">
    <property type="term" value="F:hydrolase activity, acting on carbon-nitrogen (but not peptide) bonds"/>
    <property type="evidence" value="ECO:0007669"/>
    <property type="project" value="InterPro"/>
</dbReference>
<evidence type="ECO:0000313" key="5">
    <source>
        <dbReference type="Proteomes" id="UP000321954"/>
    </source>
</evidence>
<dbReference type="InterPro" id="IPR011059">
    <property type="entry name" value="Metal-dep_hydrolase_composite"/>
</dbReference>
<keyword evidence="4" id="KW-0378">Hydrolase</keyword>